<dbReference type="EMBL" id="CAEZYF010000004">
    <property type="protein sequence ID" value="CAB4713522.1"/>
    <property type="molecule type" value="Genomic_DNA"/>
</dbReference>
<dbReference type="Pfam" id="PF02608">
    <property type="entry name" value="Bmp"/>
    <property type="match status" value="1"/>
</dbReference>
<dbReference type="Gene3D" id="3.40.50.2300">
    <property type="match status" value="2"/>
</dbReference>
<evidence type="ECO:0000256" key="3">
    <source>
        <dbReference type="ARBA" id="ARBA00022729"/>
    </source>
</evidence>
<dbReference type="InterPro" id="IPR003760">
    <property type="entry name" value="PnrA-like"/>
</dbReference>
<dbReference type="EMBL" id="CAFBOL010000138">
    <property type="protein sequence ID" value="CAB5016732.1"/>
    <property type="molecule type" value="Genomic_DNA"/>
</dbReference>
<organism evidence="9">
    <name type="scientific">freshwater metagenome</name>
    <dbReference type="NCBI Taxonomy" id="449393"/>
    <lineage>
        <taxon>unclassified sequences</taxon>
        <taxon>metagenomes</taxon>
        <taxon>ecological metagenomes</taxon>
    </lineage>
</organism>
<keyword evidence="5" id="KW-0449">Lipoprotein</keyword>
<dbReference type="PANTHER" id="PTHR34296">
    <property type="entry name" value="TRANSCRIPTIONAL ACTIVATOR PROTEIN MED"/>
    <property type="match status" value="1"/>
</dbReference>
<dbReference type="PANTHER" id="PTHR34296:SF2">
    <property type="entry name" value="ABC TRANSPORTER GUANOSINE-BINDING PROTEIN NUPN"/>
    <property type="match status" value="1"/>
</dbReference>
<sequence>MKKSRFALAALAVASILVAACSDDNTSSTTTTAATDDSTMSTEGPVDTTASALAMDTNGDGKVQFGIAAAGPRDDGGYYQALVDKATQISKDNGFEAPIVVDNIATENAATELSNLAEQNVDAIFVGASEIADPLKDLVVKYPDIFWYCNCGAGYPSDPGLAQSQDDSSEISYTAGYATGLLMKAKGTGTSAAFIGCCDLNFEKEAYLAYELGLQAVDPSYTMTYIPTGNFPYDFDNTAGATEALNGAITNGAVAVYPYLGGAHEPLVKLANEKGLIVMSAGSSKACARTDVKYDIQVKFDGGDYLDTILKEILAGTFNEGDTRTFHVGVDSEPGAEICKPTAEQTTAMADVFAKIAAGDFAADFGAVKGKAYSGG</sequence>
<evidence type="ECO:0000256" key="6">
    <source>
        <dbReference type="SAM" id="MobiDB-lite"/>
    </source>
</evidence>
<dbReference type="AlphaFoldDB" id="A0A6J6QS19"/>
<keyword evidence="4" id="KW-0472">Membrane</keyword>
<evidence type="ECO:0000256" key="2">
    <source>
        <dbReference type="ARBA" id="ARBA00022475"/>
    </source>
</evidence>
<dbReference type="GO" id="GO:0005886">
    <property type="term" value="C:plasma membrane"/>
    <property type="evidence" value="ECO:0007669"/>
    <property type="project" value="UniProtKB-SubCell"/>
</dbReference>
<evidence type="ECO:0000313" key="8">
    <source>
        <dbReference type="EMBL" id="CAB4362391.1"/>
    </source>
</evidence>
<evidence type="ECO:0000256" key="4">
    <source>
        <dbReference type="ARBA" id="ARBA00023136"/>
    </source>
</evidence>
<dbReference type="EMBL" id="CAESGF010000001">
    <property type="protein sequence ID" value="CAB4362391.1"/>
    <property type="molecule type" value="Genomic_DNA"/>
</dbReference>
<gene>
    <name evidence="9" type="ORF">UFOPK2656_00827</name>
    <name evidence="10" type="ORF">UFOPK3267_02030</name>
    <name evidence="11" type="ORF">UFOPK3651_00410</name>
    <name evidence="12" type="ORF">UFOPK3931_03121</name>
    <name evidence="8" type="ORF">UFOPK4189_00165</name>
</gene>
<accession>A0A6J6QS19</accession>
<feature type="compositionally biased region" description="Low complexity" evidence="6">
    <location>
        <begin position="24"/>
        <end position="42"/>
    </location>
</feature>
<protein>
    <submittedName>
        <fullName evidence="9">Unannotated protein</fullName>
    </submittedName>
</protein>
<keyword evidence="2" id="KW-1003">Cell membrane</keyword>
<name>A0A6J6QS19_9ZZZZ</name>
<feature type="region of interest" description="Disordered" evidence="6">
    <location>
        <begin position="24"/>
        <end position="46"/>
    </location>
</feature>
<proteinExistence type="predicted"/>
<keyword evidence="3" id="KW-0732">Signal</keyword>
<dbReference type="InterPro" id="IPR050957">
    <property type="entry name" value="BMP_lipoprotein"/>
</dbReference>
<evidence type="ECO:0000313" key="12">
    <source>
        <dbReference type="EMBL" id="CAB5016732.1"/>
    </source>
</evidence>
<evidence type="ECO:0000313" key="10">
    <source>
        <dbReference type="EMBL" id="CAB4852346.1"/>
    </source>
</evidence>
<dbReference type="PROSITE" id="PS51257">
    <property type="entry name" value="PROKAR_LIPOPROTEIN"/>
    <property type="match status" value="1"/>
</dbReference>
<dbReference type="EMBL" id="CAFBMT010000002">
    <property type="protein sequence ID" value="CAB4914104.1"/>
    <property type="molecule type" value="Genomic_DNA"/>
</dbReference>
<comment type="subcellular location">
    <subcellularLocation>
        <location evidence="1">Cell membrane</location>
    </subcellularLocation>
</comment>
<reference evidence="9" key="1">
    <citation type="submission" date="2020-05" db="EMBL/GenBank/DDBJ databases">
        <authorList>
            <person name="Chiriac C."/>
            <person name="Salcher M."/>
            <person name="Ghai R."/>
            <person name="Kavagutti S V."/>
        </authorList>
    </citation>
    <scope>NUCLEOTIDE SEQUENCE</scope>
</reference>
<evidence type="ECO:0000313" key="11">
    <source>
        <dbReference type="EMBL" id="CAB4914104.1"/>
    </source>
</evidence>
<dbReference type="EMBL" id="CAFBIY010000124">
    <property type="protein sequence ID" value="CAB4852346.1"/>
    <property type="molecule type" value="Genomic_DNA"/>
</dbReference>
<evidence type="ECO:0000313" key="9">
    <source>
        <dbReference type="EMBL" id="CAB4713522.1"/>
    </source>
</evidence>
<feature type="domain" description="ABC transporter substrate-binding protein PnrA-like" evidence="7">
    <location>
        <begin position="64"/>
        <end position="277"/>
    </location>
</feature>
<evidence type="ECO:0000256" key="1">
    <source>
        <dbReference type="ARBA" id="ARBA00004236"/>
    </source>
</evidence>
<evidence type="ECO:0000256" key="5">
    <source>
        <dbReference type="ARBA" id="ARBA00023288"/>
    </source>
</evidence>
<evidence type="ECO:0000259" key="7">
    <source>
        <dbReference type="Pfam" id="PF02608"/>
    </source>
</evidence>